<reference evidence="1 3" key="1">
    <citation type="journal article" date="2010" name="J. Bacteriol.">
        <title>Complete genome sequence of Halalkalicoccus jeotgali B3(T), an extremely halophilic archaeon.</title>
        <authorList>
            <person name="Roh S.W."/>
            <person name="Nam Y.D."/>
            <person name="Nam S.H."/>
            <person name="Choi S.H."/>
            <person name="Park H.S."/>
            <person name="Bae J.W."/>
        </authorList>
    </citation>
    <scope>NUCLEOTIDE SEQUENCE [LARGE SCALE GENOMIC DNA]</scope>
    <source>
        <strain evidence="1">B3</strain>
        <strain evidence="3">DSM 18796 / CECT 7217 / JCM 14584 / KCTC 4019 / B3</strain>
    </source>
</reference>
<dbReference type="EMBL" id="CP002062">
    <property type="protein sequence ID" value="ADJ14830.1"/>
    <property type="molecule type" value="Genomic_DNA"/>
</dbReference>
<evidence type="ECO:0000313" key="2">
    <source>
        <dbReference type="EMBL" id="ELY39413.1"/>
    </source>
</evidence>
<dbReference type="HOGENOM" id="CLU_2765911_0_0_2"/>
<organism evidence="1 3">
    <name type="scientific">Halalkalicoccus jeotgali (strain DSM 18796 / CECT 7217 / JCM 14584 / KCTC 4019 / B3)</name>
    <dbReference type="NCBI Taxonomy" id="795797"/>
    <lineage>
        <taxon>Archaea</taxon>
        <taxon>Methanobacteriati</taxon>
        <taxon>Methanobacteriota</taxon>
        <taxon>Stenosarchaea group</taxon>
        <taxon>Halobacteria</taxon>
        <taxon>Halobacteriales</taxon>
        <taxon>Halococcaceae</taxon>
        <taxon>Halalkalicoccus</taxon>
    </lineage>
</organism>
<gene>
    <name evidence="1" type="ordered locus">HacjB3_07225</name>
    <name evidence="2" type="ORF">C497_05637</name>
</gene>
<evidence type="ECO:0000313" key="3">
    <source>
        <dbReference type="Proteomes" id="UP000000390"/>
    </source>
</evidence>
<dbReference type="AlphaFoldDB" id="D8JAV8"/>
<reference evidence="2 4" key="2">
    <citation type="journal article" date="2014" name="PLoS Genet.">
        <title>Phylogenetically driven sequencing of extremely halophilic archaea reveals strategies for static and dynamic osmo-response.</title>
        <authorList>
            <person name="Becker E.A."/>
            <person name="Seitzer P.M."/>
            <person name="Tritt A."/>
            <person name="Larsen D."/>
            <person name="Krusor M."/>
            <person name="Yao A.I."/>
            <person name="Wu D."/>
            <person name="Madern D."/>
            <person name="Eisen J.A."/>
            <person name="Darling A.E."/>
            <person name="Facciotti M.T."/>
        </authorList>
    </citation>
    <scope>NUCLEOTIDE SEQUENCE [LARGE SCALE GENOMIC DNA]</scope>
    <source>
        <strain evidence="2">B3</strain>
        <strain evidence="4">DSM 18796 / CECT 7217 / JCM 14584 / KCTC 4019 / B3</strain>
    </source>
</reference>
<dbReference type="Proteomes" id="UP000000390">
    <property type="component" value="Chromosome"/>
</dbReference>
<accession>D8JAV8</accession>
<evidence type="ECO:0000313" key="4">
    <source>
        <dbReference type="Proteomes" id="UP000011645"/>
    </source>
</evidence>
<protein>
    <submittedName>
        <fullName evidence="1">Uncharacterized protein</fullName>
    </submittedName>
</protein>
<dbReference type="KEGG" id="hje:HacjB3_07225"/>
<dbReference type="Proteomes" id="UP000011645">
    <property type="component" value="Unassembled WGS sequence"/>
</dbReference>
<keyword evidence="4" id="KW-1185">Reference proteome</keyword>
<name>D8JAV8_HALJB</name>
<proteinExistence type="predicted"/>
<evidence type="ECO:0000313" key="1">
    <source>
        <dbReference type="EMBL" id="ADJ14830.1"/>
    </source>
</evidence>
<dbReference type="EMBL" id="AOHV01000015">
    <property type="protein sequence ID" value="ELY39413.1"/>
    <property type="molecule type" value="Genomic_DNA"/>
</dbReference>
<sequence>MAGVAPDNFLRLHIVRKSLSNLRDFCSSFFEEFDVDIFVIENERLITFLNWVFTVHQDWNRVDPVKIQI</sequence>